<sequence length="571" mass="61544">MTESRSLRPDARLVQLHAERGDPLRQLAQALAALEEADWGLLFSGEAALARQMAALLGPGTLRVDGRLNLNRSAFAEAGLAVADLHGDLATARAAWLFEPDARTLERAQRAGVKVIVDATLAPGGGWPERGADFVVYRSGVTVSGYADVQLSALFGLGRAPEPAAPAPDALSVALALRDVATLPLRLARAARTVSNVAERLGGSAREAGPTALLLMHDAAADTLAPLGGVLAAARHVPDGLLLTPGLQDTDTVLALLRDQQEQAAAEPERPAERPRPDNRNERRDERREEKREMPRRFERRSQRDSSQRDISQRDVNQRDPGQRDPGQHDGGRDQPRPDRPNLPDRPDRPNRAQPGELDRFTFEAAPTADIAAEPLFQGNPPGNDEVWEPEIVFSDLDHTVPPLTHTISNGPDPADQRSGVPDVLGQPAPQPTDLEDAGDAGDAAAVVQPSAATLQAARMVEEHAPNPEPDLPTAPNLILSPDTGTEAPAKEDPAANLTDEQAAIYARLREWRNAEAKRQEISRFIIASNASLAEIARRVPYTLDDLAAVRGMGKARLEKYGEKILAVVRN</sequence>
<dbReference type="RefSeq" id="WP_380076573.1">
    <property type="nucleotide sequence ID" value="NZ_JBHRZF010000071.1"/>
</dbReference>
<reference evidence="4" key="1">
    <citation type="journal article" date="2019" name="Int. J. Syst. Evol. Microbiol.">
        <title>The Global Catalogue of Microorganisms (GCM) 10K type strain sequencing project: providing services to taxonomists for standard genome sequencing and annotation.</title>
        <authorList>
            <consortium name="The Broad Institute Genomics Platform"/>
            <consortium name="The Broad Institute Genome Sequencing Center for Infectious Disease"/>
            <person name="Wu L."/>
            <person name="Ma J."/>
        </authorList>
    </citation>
    <scope>NUCLEOTIDE SEQUENCE [LARGE SCALE GENOMIC DNA]</scope>
    <source>
        <strain evidence="4">CCTCC AB 2013263</strain>
    </source>
</reference>
<dbReference type="Pfam" id="PF00570">
    <property type="entry name" value="HRDC"/>
    <property type="match status" value="1"/>
</dbReference>
<feature type="domain" description="HRDC" evidence="2">
    <location>
        <begin position="499"/>
        <end position="571"/>
    </location>
</feature>
<evidence type="ECO:0000259" key="2">
    <source>
        <dbReference type="PROSITE" id="PS50967"/>
    </source>
</evidence>
<dbReference type="Proteomes" id="UP001595748">
    <property type="component" value="Unassembled WGS sequence"/>
</dbReference>
<feature type="region of interest" description="Disordered" evidence="1">
    <location>
        <begin position="261"/>
        <end position="446"/>
    </location>
</feature>
<dbReference type="PROSITE" id="PS50967">
    <property type="entry name" value="HRDC"/>
    <property type="match status" value="1"/>
</dbReference>
<accession>A0ABV8A456</accession>
<dbReference type="SUPFAM" id="SSF47819">
    <property type="entry name" value="HRDC-like"/>
    <property type="match status" value="1"/>
</dbReference>
<dbReference type="SMART" id="SM00341">
    <property type="entry name" value="HRDC"/>
    <property type="match status" value="1"/>
</dbReference>
<dbReference type="InterPro" id="IPR010997">
    <property type="entry name" value="HRDC-like_sf"/>
</dbReference>
<dbReference type="Gene3D" id="1.10.150.80">
    <property type="entry name" value="HRDC domain"/>
    <property type="match status" value="1"/>
</dbReference>
<dbReference type="EMBL" id="JBHRZF010000071">
    <property type="protein sequence ID" value="MFC3860428.1"/>
    <property type="molecule type" value="Genomic_DNA"/>
</dbReference>
<evidence type="ECO:0000256" key="1">
    <source>
        <dbReference type="SAM" id="MobiDB-lite"/>
    </source>
</evidence>
<name>A0ABV8A456_9DEIO</name>
<proteinExistence type="predicted"/>
<feature type="compositionally biased region" description="Basic and acidic residues" evidence="1">
    <location>
        <begin position="267"/>
        <end position="362"/>
    </location>
</feature>
<evidence type="ECO:0000313" key="3">
    <source>
        <dbReference type="EMBL" id="MFC3860428.1"/>
    </source>
</evidence>
<dbReference type="InterPro" id="IPR044876">
    <property type="entry name" value="HRDC_dom_sf"/>
</dbReference>
<organism evidence="3 4">
    <name type="scientific">Deinococcus antarcticus</name>
    <dbReference type="NCBI Taxonomy" id="1298767"/>
    <lineage>
        <taxon>Bacteria</taxon>
        <taxon>Thermotogati</taxon>
        <taxon>Deinococcota</taxon>
        <taxon>Deinococci</taxon>
        <taxon>Deinococcales</taxon>
        <taxon>Deinococcaceae</taxon>
        <taxon>Deinococcus</taxon>
    </lineage>
</organism>
<feature type="region of interest" description="Disordered" evidence="1">
    <location>
        <begin position="463"/>
        <end position="497"/>
    </location>
</feature>
<evidence type="ECO:0000313" key="4">
    <source>
        <dbReference type="Proteomes" id="UP001595748"/>
    </source>
</evidence>
<dbReference type="InterPro" id="IPR002121">
    <property type="entry name" value="HRDC_dom"/>
</dbReference>
<comment type="caution">
    <text evidence="3">The sequence shown here is derived from an EMBL/GenBank/DDBJ whole genome shotgun (WGS) entry which is preliminary data.</text>
</comment>
<protein>
    <submittedName>
        <fullName evidence="3">HRDC domain-containing protein</fullName>
    </submittedName>
</protein>
<gene>
    <name evidence="3" type="ORF">ACFOPQ_06575</name>
</gene>
<keyword evidence="4" id="KW-1185">Reference proteome</keyword>